<evidence type="ECO:0000256" key="16">
    <source>
        <dbReference type="SAM" id="MobiDB-lite"/>
    </source>
</evidence>
<protein>
    <recommendedName>
        <fullName evidence="21">Reverse transcriptase</fullName>
    </recommendedName>
</protein>
<evidence type="ECO:0000256" key="13">
    <source>
        <dbReference type="ARBA" id="ARBA00023125"/>
    </source>
</evidence>
<feature type="domain" description="Integrase catalytic" evidence="18">
    <location>
        <begin position="767"/>
        <end position="930"/>
    </location>
</feature>
<keyword evidence="7" id="KW-0255">Endonuclease</keyword>
<dbReference type="Proteomes" id="UP000077755">
    <property type="component" value="Chromosome 5"/>
</dbReference>
<evidence type="ECO:0000256" key="6">
    <source>
        <dbReference type="ARBA" id="ARBA00022750"/>
    </source>
</evidence>
<keyword evidence="3" id="KW-0548">Nucleotidyltransferase</keyword>
<dbReference type="CDD" id="cd01647">
    <property type="entry name" value="RT_LTR"/>
    <property type="match status" value="1"/>
</dbReference>
<dbReference type="InterPro" id="IPR005162">
    <property type="entry name" value="Retrotrans_gag_dom"/>
</dbReference>
<dbReference type="Gene3D" id="3.30.420.10">
    <property type="entry name" value="Ribonuclease H-like superfamily/Ribonuclease H"/>
    <property type="match status" value="1"/>
</dbReference>
<feature type="domain" description="CCHC-type" evidence="17">
    <location>
        <begin position="275"/>
        <end position="290"/>
    </location>
</feature>
<evidence type="ECO:0000259" key="18">
    <source>
        <dbReference type="PROSITE" id="PS50994"/>
    </source>
</evidence>
<sequence>MSQPQVVRRNAPVKRNYKELRKLGATDFYGTVDPTEAESWLKRTKRVFNMMHCGDEEKFDYAVSLLQDDAYDWWETVPDSDAQPPKLTWDDFQREFKDKYMPEIYRDEKQREFLNLKQGNMTVAEYEVKFTQLSRYASSMVATERDKCRRFEEGLKYEIRSKITIGELRSYTDLRAAAIRAERLIKEKPAFFSKSKREGTRFAGEAGGRPKKRPNVSAPTKSITRGGFSGAQGGRLNNPRSNPTVSRGSNVQVKPTCQTCGRQHFGQCRVQTGGCYLCGEQGHFIRDCPNKRENVQAVSEPSVQNTAFRTRYGHFEFLVMPFGLTNAPAVFMALMNKVFQPFLDKFVIVFIDDILVYSKSKSEHEEHLRTALQTLRENQLYAKLSKCEFWLDHVLFLGHVISSKGIEVDPKKIEAIWNWEVPKNVTEVRSFLGMAGYYRRFVEGFSKIAGPMTKLLRKNVPFQWTEEAQQSFDELKRRLTSAPVLTTPSGQGGFVVYSDASQQGLGCVLMQHGKVIAYASRQLRPHEKSYPVHDLELAAIVFALKIWRHYLYGETFQIFTDHKSLKYLMSQKELNMRQRRWVELLKDYDCTLEYHPGKANIVADALSRKCSSVANLQGSTFPSLVELRKMNIGLEVDTCGVLLATLNIRPVLKERIQKAQINDPKLRDAVERVRQGQETQFTLYEDTLMLGNRICVPDDEDLRREILDEAHNAPYAMHPGATKMYNTMKSHYWWSGMKKDVAEFTAKCLTCQQVKVEHQAPAGKLHPLSIPEWKWEKITMDFVTNLPKTRKGNDAIWIIVDRLTKSAHFLPISWGCTLDHLAQRYVNEIVRLHGVPISIVSDRDPRFTSRFWKSLQEAMGTRLNFSTAFHPQTDGQSERTIQTLEEMLRACVIEFKGSWDEYIALMEFAYNNHFHSSIGMAPYEALYGRKCRSPLYWDKEGTIILEGPELVQNAVDKVNIVKAKLKATQDRQKSYVDQNRREMEYQVGDKVFLKVSPWKGVMRFGNKGKLSPRYIGPYEIIEKIGPLAYRLALPPELSQIHDVFHVSMLRRYRSDPTHVLKDPGIEINDNLSYIEEPIKIIEHKTKQLRNREIPLVKVLWRNHAVEEATWETEEHMRSKYPHLFDNPGTFLNFEDKIL</sequence>
<evidence type="ECO:0000256" key="1">
    <source>
        <dbReference type="ARBA" id="ARBA00022670"/>
    </source>
</evidence>
<evidence type="ECO:0000256" key="9">
    <source>
        <dbReference type="ARBA" id="ARBA00022842"/>
    </source>
</evidence>
<evidence type="ECO:0000256" key="11">
    <source>
        <dbReference type="ARBA" id="ARBA00022918"/>
    </source>
</evidence>
<dbReference type="InterPro" id="IPR050951">
    <property type="entry name" value="Retrovirus_Pol_polyprotein"/>
</dbReference>
<dbReference type="SUPFAM" id="SSF53098">
    <property type="entry name" value="Ribonuclease H-like"/>
    <property type="match status" value="1"/>
</dbReference>
<dbReference type="Gene3D" id="3.10.20.370">
    <property type="match status" value="1"/>
</dbReference>
<dbReference type="GO" id="GO:0003887">
    <property type="term" value="F:DNA-directed DNA polymerase activity"/>
    <property type="evidence" value="ECO:0007669"/>
    <property type="project" value="UniProtKB-KW"/>
</dbReference>
<dbReference type="InterPro" id="IPR043128">
    <property type="entry name" value="Rev_trsase/Diguanyl_cyclase"/>
</dbReference>
<dbReference type="InterPro" id="IPR043502">
    <property type="entry name" value="DNA/RNA_pol_sf"/>
</dbReference>
<dbReference type="AlphaFoldDB" id="A0AAF0X1K9"/>
<dbReference type="PROSITE" id="PS50994">
    <property type="entry name" value="INTEGRASE"/>
    <property type="match status" value="1"/>
</dbReference>
<evidence type="ECO:0000256" key="4">
    <source>
        <dbReference type="ARBA" id="ARBA00022722"/>
    </source>
</evidence>
<dbReference type="SUPFAM" id="SSF56672">
    <property type="entry name" value="DNA/RNA polymerases"/>
    <property type="match status" value="1"/>
</dbReference>
<dbReference type="GO" id="GO:0006310">
    <property type="term" value="P:DNA recombination"/>
    <property type="evidence" value="ECO:0007669"/>
    <property type="project" value="UniProtKB-KW"/>
</dbReference>
<dbReference type="PANTHER" id="PTHR37984:SF5">
    <property type="entry name" value="PROTEIN NYNRIN-LIKE"/>
    <property type="match status" value="1"/>
</dbReference>
<dbReference type="InterPro" id="IPR036875">
    <property type="entry name" value="Znf_CCHC_sf"/>
</dbReference>
<evidence type="ECO:0000256" key="7">
    <source>
        <dbReference type="ARBA" id="ARBA00022759"/>
    </source>
</evidence>
<dbReference type="InterPro" id="IPR000477">
    <property type="entry name" value="RT_dom"/>
</dbReference>
<dbReference type="Pfam" id="PF03732">
    <property type="entry name" value="Retrotrans_gag"/>
    <property type="match status" value="1"/>
</dbReference>
<proteinExistence type="predicted"/>
<dbReference type="InterPro" id="IPR041588">
    <property type="entry name" value="Integrase_H2C2"/>
</dbReference>
<keyword evidence="12" id="KW-0239">DNA-directed DNA polymerase</keyword>
<dbReference type="FunFam" id="3.30.70.270:FF:000003">
    <property type="entry name" value="Transposon Ty3-G Gag-Pol polyprotein"/>
    <property type="match status" value="1"/>
</dbReference>
<dbReference type="GO" id="GO:0003677">
    <property type="term" value="F:DNA binding"/>
    <property type="evidence" value="ECO:0007669"/>
    <property type="project" value="UniProtKB-KW"/>
</dbReference>
<dbReference type="Pfam" id="PF00098">
    <property type="entry name" value="zf-CCHC"/>
    <property type="match status" value="1"/>
</dbReference>
<keyword evidence="8" id="KW-0378">Hydrolase</keyword>
<keyword evidence="1" id="KW-0645">Protease</keyword>
<dbReference type="EMBL" id="CP093347">
    <property type="protein sequence ID" value="WOG99882.1"/>
    <property type="molecule type" value="Genomic_DNA"/>
</dbReference>
<dbReference type="InterPro" id="IPR012337">
    <property type="entry name" value="RNaseH-like_sf"/>
</dbReference>
<dbReference type="Gene3D" id="3.30.70.270">
    <property type="match status" value="2"/>
</dbReference>
<dbReference type="GO" id="GO:0006508">
    <property type="term" value="P:proteolysis"/>
    <property type="evidence" value="ECO:0007669"/>
    <property type="project" value="UniProtKB-KW"/>
</dbReference>
<dbReference type="GO" id="GO:0003964">
    <property type="term" value="F:RNA-directed DNA polymerase activity"/>
    <property type="evidence" value="ECO:0007669"/>
    <property type="project" value="UniProtKB-KW"/>
</dbReference>
<evidence type="ECO:0000256" key="15">
    <source>
        <dbReference type="PROSITE-ProRule" id="PRU00047"/>
    </source>
</evidence>
<keyword evidence="10" id="KW-0229">DNA integration</keyword>
<dbReference type="Gene3D" id="4.10.60.10">
    <property type="entry name" value="Zinc finger, CCHC-type"/>
    <property type="match status" value="1"/>
</dbReference>
<dbReference type="InterPro" id="IPR036397">
    <property type="entry name" value="RNaseH_sf"/>
</dbReference>
<dbReference type="PROSITE" id="PS50158">
    <property type="entry name" value="ZF_CCHC"/>
    <property type="match status" value="1"/>
</dbReference>
<feature type="compositionally biased region" description="Polar residues" evidence="16">
    <location>
        <begin position="238"/>
        <end position="251"/>
    </location>
</feature>
<evidence type="ECO:0000256" key="5">
    <source>
        <dbReference type="ARBA" id="ARBA00022723"/>
    </source>
</evidence>
<dbReference type="Pfam" id="PF00078">
    <property type="entry name" value="RVT_1"/>
    <property type="match status" value="1"/>
</dbReference>
<evidence type="ECO:0000313" key="20">
    <source>
        <dbReference type="Proteomes" id="UP000077755"/>
    </source>
</evidence>
<dbReference type="InterPro" id="IPR056924">
    <property type="entry name" value="SH3_Tf2-1"/>
</dbReference>
<dbReference type="GO" id="GO:0008270">
    <property type="term" value="F:zinc ion binding"/>
    <property type="evidence" value="ECO:0007669"/>
    <property type="project" value="UniProtKB-KW"/>
</dbReference>
<keyword evidence="15" id="KW-0863">Zinc-finger</keyword>
<keyword evidence="13" id="KW-0238">DNA-binding</keyword>
<dbReference type="SUPFAM" id="SSF54160">
    <property type="entry name" value="Chromo domain-like"/>
    <property type="match status" value="1"/>
</dbReference>
<evidence type="ECO:0000256" key="3">
    <source>
        <dbReference type="ARBA" id="ARBA00022695"/>
    </source>
</evidence>
<evidence type="ECO:0000256" key="14">
    <source>
        <dbReference type="ARBA" id="ARBA00023172"/>
    </source>
</evidence>
<dbReference type="InterPro" id="IPR001878">
    <property type="entry name" value="Znf_CCHC"/>
</dbReference>
<dbReference type="Pfam" id="PF24626">
    <property type="entry name" value="SH3_Tf2-1"/>
    <property type="match status" value="1"/>
</dbReference>
<dbReference type="FunFam" id="3.30.70.270:FF:000020">
    <property type="entry name" value="Transposon Tf2-6 polyprotein-like Protein"/>
    <property type="match status" value="1"/>
</dbReference>
<dbReference type="GO" id="GO:0004190">
    <property type="term" value="F:aspartic-type endopeptidase activity"/>
    <property type="evidence" value="ECO:0007669"/>
    <property type="project" value="UniProtKB-KW"/>
</dbReference>
<reference evidence="19" key="1">
    <citation type="journal article" date="2016" name="Nat. Genet.">
        <title>A high-quality carrot genome assembly provides new insights into carotenoid accumulation and asterid genome evolution.</title>
        <authorList>
            <person name="Iorizzo M."/>
            <person name="Ellison S."/>
            <person name="Senalik D."/>
            <person name="Zeng P."/>
            <person name="Satapoomin P."/>
            <person name="Huang J."/>
            <person name="Bowman M."/>
            <person name="Iovene M."/>
            <person name="Sanseverino W."/>
            <person name="Cavagnaro P."/>
            <person name="Yildiz M."/>
            <person name="Macko-Podgorni A."/>
            <person name="Moranska E."/>
            <person name="Grzebelus E."/>
            <person name="Grzebelus D."/>
            <person name="Ashrafi H."/>
            <person name="Zheng Z."/>
            <person name="Cheng S."/>
            <person name="Spooner D."/>
            <person name="Van Deynze A."/>
            <person name="Simon P."/>
        </authorList>
    </citation>
    <scope>NUCLEOTIDE SEQUENCE</scope>
    <source>
        <tissue evidence="19">Leaf</tissue>
    </source>
</reference>
<dbReference type="GO" id="GO:0015074">
    <property type="term" value="P:DNA integration"/>
    <property type="evidence" value="ECO:0007669"/>
    <property type="project" value="UniProtKB-KW"/>
</dbReference>
<organism evidence="19 20">
    <name type="scientific">Daucus carota subsp. sativus</name>
    <name type="common">Carrot</name>
    <dbReference type="NCBI Taxonomy" id="79200"/>
    <lineage>
        <taxon>Eukaryota</taxon>
        <taxon>Viridiplantae</taxon>
        <taxon>Streptophyta</taxon>
        <taxon>Embryophyta</taxon>
        <taxon>Tracheophyta</taxon>
        <taxon>Spermatophyta</taxon>
        <taxon>Magnoliopsida</taxon>
        <taxon>eudicotyledons</taxon>
        <taxon>Gunneridae</taxon>
        <taxon>Pentapetalae</taxon>
        <taxon>asterids</taxon>
        <taxon>campanulids</taxon>
        <taxon>Apiales</taxon>
        <taxon>Apiaceae</taxon>
        <taxon>Apioideae</taxon>
        <taxon>Scandiceae</taxon>
        <taxon>Daucinae</taxon>
        <taxon>Daucus</taxon>
        <taxon>Daucus sect. Daucus</taxon>
    </lineage>
</organism>
<dbReference type="Pfam" id="PF17917">
    <property type="entry name" value="RT_RNaseH"/>
    <property type="match status" value="1"/>
</dbReference>
<keyword evidence="14" id="KW-0233">DNA recombination</keyword>
<evidence type="ECO:0000256" key="10">
    <source>
        <dbReference type="ARBA" id="ARBA00022908"/>
    </source>
</evidence>
<dbReference type="Gene3D" id="1.10.340.70">
    <property type="match status" value="1"/>
</dbReference>
<dbReference type="CDD" id="cd09274">
    <property type="entry name" value="RNase_HI_RT_Ty3"/>
    <property type="match status" value="1"/>
</dbReference>
<dbReference type="SMART" id="SM00343">
    <property type="entry name" value="ZnF_C2HC"/>
    <property type="match status" value="1"/>
</dbReference>
<accession>A0AAF0X1K9</accession>
<evidence type="ECO:0000313" key="19">
    <source>
        <dbReference type="EMBL" id="WOG99882.1"/>
    </source>
</evidence>
<evidence type="ECO:0000259" key="17">
    <source>
        <dbReference type="PROSITE" id="PS50158"/>
    </source>
</evidence>
<keyword evidence="2" id="KW-0808">Transferase</keyword>
<feature type="region of interest" description="Disordered" evidence="16">
    <location>
        <begin position="196"/>
        <end position="251"/>
    </location>
</feature>
<gene>
    <name evidence="19" type="ORF">DCAR_0519238</name>
</gene>
<keyword evidence="11" id="KW-0695">RNA-directed DNA polymerase</keyword>
<name>A0AAF0X1K9_DAUCS</name>
<evidence type="ECO:0000256" key="8">
    <source>
        <dbReference type="ARBA" id="ARBA00022801"/>
    </source>
</evidence>
<keyword evidence="9" id="KW-0460">Magnesium</keyword>
<keyword evidence="15" id="KW-0862">Zinc</keyword>
<dbReference type="FunFam" id="1.10.340.70:FF:000001">
    <property type="entry name" value="Retrovirus-related Pol polyprotein from transposon gypsy-like Protein"/>
    <property type="match status" value="1"/>
</dbReference>
<evidence type="ECO:0000256" key="12">
    <source>
        <dbReference type="ARBA" id="ARBA00022932"/>
    </source>
</evidence>
<dbReference type="FunFam" id="3.10.20.370:FF:000001">
    <property type="entry name" value="Retrovirus-related Pol polyprotein from transposon 17.6-like protein"/>
    <property type="match status" value="1"/>
</dbReference>
<dbReference type="InterPro" id="IPR001584">
    <property type="entry name" value="Integrase_cat-core"/>
</dbReference>
<dbReference type="SUPFAM" id="SSF57756">
    <property type="entry name" value="Retrovirus zinc finger-like domains"/>
    <property type="match status" value="1"/>
</dbReference>
<dbReference type="InterPro" id="IPR041373">
    <property type="entry name" value="RT_RNaseH"/>
</dbReference>
<dbReference type="GO" id="GO:0004519">
    <property type="term" value="F:endonuclease activity"/>
    <property type="evidence" value="ECO:0007669"/>
    <property type="project" value="UniProtKB-KW"/>
</dbReference>
<reference evidence="19" key="2">
    <citation type="submission" date="2022-03" db="EMBL/GenBank/DDBJ databases">
        <title>Draft title - Genomic analysis of global carrot germplasm unveils the trajectory of domestication and the origin of high carotenoid orange carrot.</title>
        <authorList>
            <person name="Iorizzo M."/>
            <person name="Ellison S."/>
            <person name="Senalik D."/>
            <person name="Macko-Podgorni A."/>
            <person name="Grzebelus D."/>
            <person name="Bostan H."/>
            <person name="Rolling W."/>
            <person name="Curaba J."/>
            <person name="Simon P."/>
        </authorList>
    </citation>
    <scope>NUCLEOTIDE SEQUENCE</scope>
    <source>
        <tissue evidence="19">Leaf</tissue>
    </source>
</reference>
<evidence type="ECO:0008006" key="21">
    <source>
        <dbReference type="Google" id="ProtNLM"/>
    </source>
</evidence>
<keyword evidence="4" id="KW-0540">Nuclease</keyword>
<keyword evidence="5" id="KW-0479">Metal-binding</keyword>
<evidence type="ECO:0000256" key="2">
    <source>
        <dbReference type="ARBA" id="ARBA00022679"/>
    </source>
</evidence>
<dbReference type="InterPro" id="IPR016197">
    <property type="entry name" value="Chromo-like_dom_sf"/>
</dbReference>
<keyword evidence="20" id="KW-1185">Reference proteome</keyword>
<dbReference type="Pfam" id="PF17921">
    <property type="entry name" value="Integrase_H2C2"/>
    <property type="match status" value="1"/>
</dbReference>
<dbReference type="PANTHER" id="PTHR37984">
    <property type="entry name" value="PROTEIN CBG26694"/>
    <property type="match status" value="1"/>
</dbReference>
<keyword evidence="6" id="KW-0064">Aspartyl protease</keyword>